<accession>A0ABN1RFK9</accession>
<reference evidence="2 3" key="1">
    <citation type="journal article" date="2019" name="Int. J. Syst. Evol. Microbiol.">
        <title>The Global Catalogue of Microorganisms (GCM) 10K type strain sequencing project: providing services to taxonomists for standard genome sequencing and annotation.</title>
        <authorList>
            <consortium name="The Broad Institute Genomics Platform"/>
            <consortium name="The Broad Institute Genome Sequencing Center for Infectious Disease"/>
            <person name="Wu L."/>
            <person name="Ma J."/>
        </authorList>
    </citation>
    <scope>NUCLEOTIDE SEQUENCE [LARGE SCALE GENOMIC DNA]</scope>
    <source>
        <strain evidence="2 3">JCM 10696</strain>
    </source>
</reference>
<dbReference type="EMBL" id="BAAAHH010000017">
    <property type="protein sequence ID" value="GAA0956287.1"/>
    <property type="molecule type" value="Genomic_DNA"/>
</dbReference>
<organism evidence="2 3">
    <name type="scientific">Actinocorallia libanotica</name>
    <dbReference type="NCBI Taxonomy" id="46162"/>
    <lineage>
        <taxon>Bacteria</taxon>
        <taxon>Bacillati</taxon>
        <taxon>Actinomycetota</taxon>
        <taxon>Actinomycetes</taxon>
        <taxon>Streptosporangiales</taxon>
        <taxon>Thermomonosporaceae</taxon>
        <taxon>Actinocorallia</taxon>
    </lineage>
</organism>
<dbReference type="Proteomes" id="UP001500665">
    <property type="component" value="Unassembled WGS sequence"/>
</dbReference>
<protein>
    <recommendedName>
        <fullName evidence="4">DUF222 domain-containing protein</fullName>
    </recommendedName>
</protein>
<name>A0ABN1RFK9_9ACTN</name>
<dbReference type="RefSeq" id="WP_344242593.1">
    <property type="nucleotide sequence ID" value="NZ_BAAAHH010000017.1"/>
</dbReference>
<keyword evidence="3" id="KW-1185">Reference proteome</keyword>
<comment type="caution">
    <text evidence="2">The sequence shown here is derived from an EMBL/GenBank/DDBJ whole genome shotgun (WGS) entry which is preliminary data.</text>
</comment>
<gene>
    <name evidence="2" type="ORF">GCM10009550_42140</name>
</gene>
<proteinExistence type="predicted"/>
<sequence length="490" mass="53602">MAATFGDLLAVADAHWVEAMEWLETPELSWQAGDRSTTGELGQAALVLARYAERIGTGFSAQGRGTPVARKAQLCAASLRDAASALHENGEPPSERCELARSLFMARQALGCGLDLLTAHFEVEEGRLRPVTVQSKVISSTSSVEWLLTTVDGYVGQLLRIAEKSGKADAAAELSEAVRHAKRRGNPEEQGLRATTMPAIRTTPTVGLDGRESLLPERVPLKEGETRERALAGIQANVQWLRASDAPQSARTWRSLATSTLMTSEISGQILRLLMERCRQLEWPETRHALAEAEAAVGELNDKWADVTFLWREVVCDRKAQLDQMTVDAGELVVRMGRLAYADRRWRPSANAVTRLVRPQILAPQSVDVRVVALAVEDALKVPRAVASRALEGLTSGRMTGLNRRGETQMKQRHERLSLRYLQARNAAGKAQDALAEAMRSLSPPGERRPGRLASESFPFSSREALGAAQPKASERRSARQEQGARLTLG</sequence>
<evidence type="ECO:0008006" key="4">
    <source>
        <dbReference type="Google" id="ProtNLM"/>
    </source>
</evidence>
<evidence type="ECO:0000256" key="1">
    <source>
        <dbReference type="SAM" id="MobiDB-lite"/>
    </source>
</evidence>
<evidence type="ECO:0000313" key="3">
    <source>
        <dbReference type="Proteomes" id="UP001500665"/>
    </source>
</evidence>
<feature type="region of interest" description="Disordered" evidence="1">
    <location>
        <begin position="433"/>
        <end position="490"/>
    </location>
</feature>
<evidence type="ECO:0000313" key="2">
    <source>
        <dbReference type="EMBL" id="GAA0956287.1"/>
    </source>
</evidence>